<proteinExistence type="predicted"/>
<protein>
    <submittedName>
        <fullName evidence="1">Uncharacterized protein</fullName>
    </submittedName>
</protein>
<evidence type="ECO:0000313" key="1">
    <source>
        <dbReference type="EMBL" id="NNJ17579.1"/>
    </source>
</evidence>
<keyword evidence="2" id="KW-1185">Reference proteome</keyword>
<organism evidence="1 2">
    <name type="scientific">Pseudomonas bharatica CSV86</name>
    <dbReference type="NCBI Taxonomy" id="1005395"/>
    <lineage>
        <taxon>Bacteria</taxon>
        <taxon>Pseudomonadati</taxon>
        <taxon>Pseudomonadota</taxon>
        <taxon>Gammaproteobacteria</taxon>
        <taxon>Pseudomonadales</taxon>
        <taxon>Pseudomonadaceae</taxon>
        <taxon>Pseudomonas</taxon>
        <taxon>Pseudomonas bharatica</taxon>
    </lineage>
</organism>
<gene>
    <name evidence="1" type="ORF">CSV86_021510</name>
</gene>
<name>A0A7K4EJN5_9PSED</name>
<accession>A0A7K4EJN5</accession>
<sequence>MEGDFDERPGNCKTPRYWIEALAGKSGATWRNCPVQAARPVSQAKRLNARKIF</sequence>
<evidence type="ECO:0000313" key="2">
    <source>
        <dbReference type="Proteomes" id="UP000010448"/>
    </source>
</evidence>
<dbReference type="RefSeq" id="WP_158487742.1">
    <property type="nucleotide sequence ID" value="NZ_AMWJ02000002.1"/>
</dbReference>
<dbReference type="AlphaFoldDB" id="A0A7K4EJN5"/>
<dbReference type="EMBL" id="AMWJ02000002">
    <property type="protein sequence ID" value="NNJ17579.1"/>
    <property type="molecule type" value="Genomic_DNA"/>
</dbReference>
<comment type="caution">
    <text evidence="1">The sequence shown here is derived from an EMBL/GenBank/DDBJ whole genome shotgun (WGS) entry which is preliminary data.</text>
</comment>
<dbReference type="Proteomes" id="UP000010448">
    <property type="component" value="Unassembled WGS sequence"/>
</dbReference>
<reference evidence="1 2" key="1">
    <citation type="journal article" date="2013" name="Genome Announc.">
        <title>Genome Sequence of Naphthalene-Degrading Soil Bacterium Pseudomonas putida CSV86.</title>
        <authorList>
            <person name="Phale P.S."/>
            <person name="Paliwal V."/>
            <person name="Raju S.C."/>
            <person name="Modak A."/>
            <person name="Purohit H.J."/>
        </authorList>
    </citation>
    <scope>NUCLEOTIDE SEQUENCE [LARGE SCALE GENOMIC DNA]</scope>
    <source>
        <strain evidence="1 2">CSV86</strain>
    </source>
</reference>